<proteinExistence type="predicted"/>
<protein>
    <submittedName>
        <fullName evidence="1">Pseudouridine synthase</fullName>
    </submittedName>
</protein>
<name>A0AC61DE34_9FIRM</name>
<evidence type="ECO:0000313" key="2">
    <source>
        <dbReference type="Proteomes" id="UP000224460"/>
    </source>
</evidence>
<comment type="caution">
    <text evidence="1">The sequence shown here is derived from an EMBL/GenBank/DDBJ whole genome shotgun (WGS) entry which is preliminary data.</text>
</comment>
<dbReference type="EMBL" id="PEDL01000005">
    <property type="protein sequence ID" value="PHV71157.1"/>
    <property type="molecule type" value="Genomic_DNA"/>
</dbReference>
<dbReference type="Proteomes" id="UP000224460">
    <property type="component" value="Unassembled WGS sequence"/>
</dbReference>
<keyword evidence="2" id="KW-1185">Reference proteome</keyword>
<evidence type="ECO:0000313" key="1">
    <source>
        <dbReference type="EMBL" id="PHV71157.1"/>
    </source>
</evidence>
<organism evidence="1 2">
    <name type="scientific">Sporanaerobium hydrogeniformans</name>
    <dbReference type="NCBI Taxonomy" id="3072179"/>
    <lineage>
        <taxon>Bacteria</taxon>
        <taxon>Bacillati</taxon>
        <taxon>Bacillota</taxon>
        <taxon>Clostridia</taxon>
        <taxon>Lachnospirales</taxon>
        <taxon>Lachnospiraceae</taxon>
        <taxon>Sporanaerobium</taxon>
    </lineage>
</organism>
<gene>
    <name evidence="1" type="ORF">CS063_07450</name>
</gene>
<reference evidence="1" key="1">
    <citation type="submission" date="2017-10" db="EMBL/GenBank/DDBJ databases">
        <title>Genome sequence of cellulolytic Lachnospiraceae bacterium XHS1971 isolated from hotspring sediment.</title>
        <authorList>
            <person name="Vasudevan G."/>
            <person name="Joshi A.J."/>
            <person name="Hivarkar S."/>
            <person name="Lanjekar V.B."/>
            <person name="Dhakephalkar P.K."/>
            <person name="Dagar S."/>
        </authorList>
    </citation>
    <scope>NUCLEOTIDE SEQUENCE</scope>
    <source>
        <strain evidence="1">XHS1971</strain>
    </source>
</reference>
<accession>A0AC61DE34</accession>
<sequence length="240" mass="27088">MRLQKYLAQCGVASRRKCEAYILEGRITINGQVVTELGTQVKVGDLVTCDNRLVSDEQKYVYYLLNKPMGYVTTVQDEKGRPTVMDIMAEVKERIFPVGRLDYNTSGLLVMTNDGELTYALTHPKHEVDKTYKVRVLGAVSEKNIERLQIGVMIDGKVTAPAKVKVLNRSKECTEMTLTIHEGRNRQVRKMCECIGHPVSKLTRIAIGEITLDKLPRGKYRPLTLDEIAYLRRVGGLDAE</sequence>